<protein>
    <submittedName>
        <fullName evidence="1">Uncharacterized protein</fullName>
    </submittedName>
</protein>
<evidence type="ECO:0000313" key="1">
    <source>
        <dbReference type="EMBL" id="DAE18727.1"/>
    </source>
</evidence>
<proteinExistence type="predicted"/>
<accession>A0A8S5QHH7</accession>
<sequence>MNHIPYVKQIIEKLQEMDESDEHFIKQILVLINRHLQKKGTS</sequence>
<name>A0A8S5QHH7_9CAUD</name>
<organism evidence="1">
    <name type="scientific">Siphoviridae sp. ctXmm2</name>
    <dbReference type="NCBI Taxonomy" id="2825546"/>
    <lineage>
        <taxon>Viruses</taxon>
        <taxon>Duplodnaviria</taxon>
        <taxon>Heunggongvirae</taxon>
        <taxon>Uroviricota</taxon>
        <taxon>Caudoviricetes</taxon>
    </lineage>
</organism>
<dbReference type="EMBL" id="BK015661">
    <property type="protein sequence ID" value="DAE18727.1"/>
    <property type="molecule type" value="Genomic_DNA"/>
</dbReference>
<reference evidence="1" key="1">
    <citation type="journal article" date="2021" name="Proc. Natl. Acad. Sci. U.S.A.">
        <title>A Catalog of Tens of Thousands of Viruses from Human Metagenomes Reveals Hidden Associations with Chronic Diseases.</title>
        <authorList>
            <person name="Tisza M.J."/>
            <person name="Buck C.B."/>
        </authorList>
    </citation>
    <scope>NUCLEOTIDE SEQUENCE</scope>
    <source>
        <strain evidence="1">CtXmm2</strain>
    </source>
</reference>